<sequence length="300" mass="35220">MNSNSDSSFVRLQERGRKRVRDVTSWRKSIAKRERYSSQGPPEMPDCGHNRKLQCLSLTKRDIHHFHKMFYSVPKKSFQDHLIIKYTRVTAPKRNRKKLEHSSSKGMTITYYIKKATLRPGIPDKLQVCQKTFMKILNLKKTRIQNVCKRHAQGKSLKDNRGGDTRSKKFDSKREAITKFMSQIRVMEKHYCRGRSSRQYLSSELNINKLWRLYNASCENEDVRLKVKKSFFRNHINLNFNIGFGAPAVDVCSQCLQFKEKLKHAKTNDIKQTIMSQKRVHSLRSKAFFELLGKDVSENT</sequence>
<gene>
    <name evidence="1" type="ORF">g.40155</name>
</gene>
<organism evidence="1">
    <name type="scientific">Graphocephala atropunctata</name>
    <dbReference type="NCBI Taxonomy" id="36148"/>
    <lineage>
        <taxon>Eukaryota</taxon>
        <taxon>Metazoa</taxon>
        <taxon>Ecdysozoa</taxon>
        <taxon>Arthropoda</taxon>
        <taxon>Hexapoda</taxon>
        <taxon>Insecta</taxon>
        <taxon>Pterygota</taxon>
        <taxon>Neoptera</taxon>
        <taxon>Paraneoptera</taxon>
        <taxon>Hemiptera</taxon>
        <taxon>Auchenorrhyncha</taxon>
        <taxon>Membracoidea</taxon>
        <taxon>Cicadellidae</taxon>
        <taxon>Cicadellinae</taxon>
        <taxon>Cicadellini</taxon>
        <taxon>Graphocephala</taxon>
    </lineage>
</organism>
<protein>
    <submittedName>
        <fullName evidence="1">Uncharacterized protein</fullName>
    </submittedName>
</protein>
<dbReference type="EMBL" id="GEBQ01018880">
    <property type="protein sequence ID" value="JAT21097.1"/>
    <property type="molecule type" value="Transcribed_RNA"/>
</dbReference>
<dbReference type="AlphaFoldDB" id="A0A1B6LBN2"/>
<evidence type="ECO:0000313" key="1">
    <source>
        <dbReference type="EMBL" id="JAT21097.1"/>
    </source>
</evidence>
<feature type="non-terminal residue" evidence="1">
    <location>
        <position position="300"/>
    </location>
</feature>
<dbReference type="PANTHER" id="PTHR10773:SF19">
    <property type="match status" value="1"/>
</dbReference>
<reference evidence="1" key="1">
    <citation type="submission" date="2015-11" db="EMBL/GenBank/DDBJ databases">
        <title>De novo transcriptome assembly of four potential Pierce s Disease insect vectors from Arizona vineyards.</title>
        <authorList>
            <person name="Tassone E.E."/>
        </authorList>
    </citation>
    <scope>NUCLEOTIDE SEQUENCE</scope>
</reference>
<dbReference type="PANTHER" id="PTHR10773">
    <property type="entry name" value="DNA-DIRECTED RNA POLYMERASES I, II, AND III SUBUNIT RPABC2"/>
    <property type="match status" value="1"/>
</dbReference>
<name>A0A1B6LBN2_9HEMI</name>
<accession>A0A1B6LBN2</accession>
<proteinExistence type="predicted"/>